<proteinExistence type="predicted"/>
<keyword evidence="2" id="KW-1185">Reference proteome</keyword>
<accession>A0AB34JAC6</accession>
<evidence type="ECO:0000313" key="2">
    <source>
        <dbReference type="Proteomes" id="UP001515480"/>
    </source>
</evidence>
<evidence type="ECO:0000313" key="1">
    <source>
        <dbReference type="EMBL" id="KAL1518486.1"/>
    </source>
</evidence>
<protein>
    <submittedName>
        <fullName evidence="1">Uncharacterized protein</fullName>
    </submittedName>
</protein>
<dbReference type="AlphaFoldDB" id="A0AB34JAC6"/>
<reference evidence="1 2" key="1">
    <citation type="journal article" date="2024" name="Science">
        <title>Giant polyketide synthase enzymes in the biosynthesis of giant marine polyether toxins.</title>
        <authorList>
            <person name="Fallon T.R."/>
            <person name="Shende V.V."/>
            <person name="Wierzbicki I.H."/>
            <person name="Pendleton A.L."/>
            <person name="Watervoot N.F."/>
            <person name="Auber R.P."/>
            <person name="Gonzalez D.J."/>
            <person name="Wisecaver J.H."/>
            <person name="Moore B.S."/>
        </authorList>
    </citation>
    <scope>NUCLEOTIDE SEQUENCE [LARGE SCALE GENOMIC DNA]</scope>
    <source>
        <strain evidence="1 2">12B1</strain>
    </source>
</reference>
<sequence length="178" mass="20216">MGNVSMATKGTYGALLGILRYLRDTKDYGIHYGIGIDRKLRAYLLEHSRDLRVDPWHDDTDVVWLADSSQGGERPYMCHIGFVAGAPYTWKMQVAMRQGASNRSKHLLRRYWVLMQRVQAGEVRVVHVRDEANPADFLTKWVPAKKLRTSIAYVTGQAARRKGFVKEVILVCRAGAQP</sequence>
<name>A0AB34JAC6_PRYPA</name>
<organism evidence="1 2">
    <name type="scientific">Prymnesium parvum</name>
    <name type="common">Toxic golden alga</name>
    <dbReference type="NCBI Taxonomy" id="97485"/>
    <lineage>
        <taxon>Eukaryota</taxon>
        <taxon>Haptista</taxon>
        <taxon>Haptophyta</taxon>
        <taxon>Prymnesiophyceae</taxon>
        <taxon>Prymnesiales</taxon>
        <taxon>Prymnesiaceae</taxon>
        <taxon>Prymnesium</taxon>
    </lineage>
</organism>
<comment type="caution">
    <text evidence="1">The sequence shown here is derived from an EMBL/GenBank/DDBJ whole genome shotgun (WGS) entry which is preliminary data.</text>
</comment>
<gene>
    <name evidence="1" type="ORF">AB1Y20_002777</name>
</gene>
<dbReference type="EMBL" id="JBGBPQ010000010">
    <property type="protein sequence ID" value="KAL1518486.1"/>
    <property type="molecule type" value="Genomic_DNA"/>
</dbReference>
<dbReference type="Proteomes" id="UP001515480">
    <property type="component" value="Unassembled WGS sequence"/>
</dbReference>